<keyword evidence="3" id="KW-0963">Cytoplasm</keyword>
<comment type="similarity">
    <text evidence="2">Belongs to the protein kinase superfamily. CAMK Ser/Thr protein kinase family.</text>
</comment>
<keyword evidence="4" id="KW-0677">Repeat</keyword>
<feature type="domain" description="Ig-like" evidence="9">
    <location>
        <begin position="107"/>
        <end position="199"/>
    </location>
</feature>
<dbReference type="Pfam" id="PF07679">
    <property type="entry name" value="I-set"/>
    <property type="match status" value="14"/>
</dbReference>
<dbReference type="GO" id="GO:0005524">
    <property type="term" value="F:ATP binding"/>
    <property type="evidence" value="ECO:0007669"/>
    <property type="project" value="UniProtKB-KW"/>
</dbReference>
<dbReference type="FunFam" id="2.60.40.10:FF:000425">
    <property type="entry name" value="Myosin light chain kinase"/>
    <property type="match status" value="7"/>
</dbReference>
<evidence type="ECO:0000256" key="3">
    <source>
        <dbReference type="ARBA" id="ARBA00022490"/>
    </source>
</evidence>
<dbReference type="InterPro" id="IPR003598">
    <property type="entry name" value="Ig_sub2"/>
</dbReference>
<dbReference type="InterPro" id="IPR013783">
    <property type="entry name" value="Ig-like_fold"/>
</dbReference>
<keyword evidence="11" id="KW-1185">Reference proteome</keyword>
<dbReference type="FunFam" id="2.60.40.10:FF:000147">
    <property type="entry name" value="Myosin light chain kinase"/>
    <property type="match status" value="1"/>
</dbReference>
<feature type="domain" description="Ig-like" evidence="9">
    <location>
        <begin position="1321"/>
        <end position="1407"/>
    </location>
</feature>
<evidence type="ECO:0000256" key="8">
    <source>
        <dbReference type="ARBA" id="ARBA00023319"/>
    </source>
</evidence>
<feature type="domain" description="Ig-like" evidence="9">
    <location>
        <begin position="517"/>
        <end position="594"/>
    </location>
</feature>
<dbReference type="PROSITE" id="PS50835">
    <property type="entry name" value="IG_LIKE"/>
    <property type="match status" value="11"/>
</dbReference>
<keyword evidence="5" id="KW-0547">Nucleotide-binding</keyword>
<feature type="domain" description="Ig-like" evidence="9">
    <location>
        <begin position="416"/>
        <end position="504"/>
    </location>
</feature>
<evidence type="ECO:0000259" key="9">
    <source>
        <dbReference type="PROSITE" id="PS50835"/>
    </source>
</evidence>
<comment type="caution">
    <text evidence="10">The sequence shown here is derived from an EMBL/GenBank/DDBJ whole genome shotgun (WGS) entry which is preliminary data.</text>
</comment>
<dbReference type="SMART" id="SM00409">
    <property type="entry name" value="IG"/>
    <property type="match status" value="13"/>
</dbReference>
<dbReference type="GO" id="GO:0060298">
    <property type="term" value="P:positive regulation of sarcomere organization"/>
    <property type="evidence" value="ECO:0007669"/>
    <property type="project" value="UniProtKB-ARBA"/>
</dbReference>
<dbReference type="Gene3D" id="2.60.40.10">
    <property type="entry name" value="Immunoglobulins"/>
    <property type="match status" value="14"/>
</dbReference>
<dbReference type="InterPro" id="IPR003599">
    <property type="entry name" value="Ig_sub"/>
</dbReference>
<feature type="domain" description="Ig-like" evidence="9">
    <location>
        <begin position="1035"/>
        <end position="1123"/>
    </location>
</feature>
<dbReference type="FunFam" id="2.60.40.10:FF:000032">
    <property type="entry name" value="palladin isoform X1"/>
    <property type="match status" value="2"/>
</dbReference>
<feature type="domain" description="Ig-like" evidence="9">
    <location>
        <begin position="11"/>
        <end position="99"/>
    </location>
</feature>
<evidence type="ECO:0000256" key="2">
    <source>
        <dbReference type="ARBA" id="ARBA00006692"/>
    </source>
</evidence>
<dbReference type="InterPro" id="IPR013098">
    <property type="entry name" value="Ig_I-set"/>
</dbReference>
<feature type="domain" description="Ig-like" evidence="9">
    <location>
        <begin position="631"/>
        <end position="769"/>
    </location>
</feature>
<evidence type="ECO:0000256" key="7">
    <source>
        <dbReference type="ARBA" id="ARBA00023157"/>
    </source>
</evidence>
<organism evidence="10 11">
    <name type="scientific">Ridgeia piscesae</name>
    <name type="common">Tubeworm</name>
    <dbReference type="NCBI Taxonomy" id="27915"/>
    <lineage>
        <taxon>Eukaryota</taxon>
        <taxon>Metazoa</taxon>
        <taxon>Spiralia</taxon>
        <taxon>Lophotrochozoa</taxon>
        <taxon>Annelida</taxon>
        <taxon>Polychaeta</taxon>
        <taxon>Sedentaria</taxon>
        <taxon>Canalipalpata</taxon>
        <taxon>Sabellida</taxon>
        <taxon>Siboglinidae</taxon>
        <taxon>Ridgeia</taxon>
    </lineage>
</organism>
<feature type="domain" description="Ig-like" evidence="9">
    <location>
        <begin position="1133"/>
        <end position="1221"/>
    </location>
</feature>
<reference evidence="10" key="1">
    <citation type="journal article" date="2023" name="Mol. Biol. Evol.">
        <title>Third-Generation Sequencing Reveals the Adaptive Role of the Epigenome in Three Deep-Sea Polychaetes.</title>
        <authorList>
            <person name="Perez M."/>
            <person name="Aroh O."/>
            <person name="Sun Y."/>
            <person name="Lan Y."/>
            <person name="Juniper S.K."/>
            <person name="Young C.R."/>
            <person name="Angers B."/>
            <person name="Qian P.Y."/>
        </authorList>
    </citation>
    <scope>NUCLEOTIDE SEQUENCE</scope>
    <source>
        <strain evidence="10">R07B-5</strain>
    </source>
</reference>
<feature type="domain" description="Ig-like" evidence="9">
    <location>
        <begin position="811"/>
        <end position="900"/>
    </location>
</feature>
<accession>A0AAD9P1W1</accession>
<dbReference type="SUPFAM" id="SSF48726">
    <property type="entry name" value="Immunoglobulin"/>
    <property type="match status" value="14"/>
</dbReference>
<evidence type="ECO:0000256" key="5">
    <source>
        <dbReference type="ARBA" id="ARBA00022741"/>
    </source>
</evidence>
<keyword evidence="7" id="KW-1015">Disulfide bond</keyword>
<dbReference type="GO" id="GO:0005737">
    <property type="term" value="C:cytoplasm"/>
    <property type="evidence" value="ECO:0007669"/>
    <property type="project" value="UniProtKB-SubCell"/>
</dbReference>
<dbReference type="GO" id="GO:0045989">
    <property type="term" value="P:positive regulation of striated muscle contraction"/>
    <property type="evidence" value="ECO:0007669"/>
    <property type="project" value="UniProtKB-ARBA"/>
</dbReference>
<dbReference type="FunFam" id="2.60.40.10:FF:000107">
    <property type="entry name" value="Myosin, light chain kinase a"/>
    <property type="match status" value="2"/>
</dbReference>
<keyword evidence="6" id="KW-0067">ATP-binding</keyword>
<feature type="domain" description="Ig-like" evidence="9">
    <location>
        <begin position="1229"/>
        <end position="1317"/>
    </location>
</feature>
<evidence type="ECO:0000256" key="6">
    <source>
        <dbReference type="ARBA" id="ARBA00022840"/>
    </source>
</evidence>
<dbReference type="InterPro" id="IPR007110">
    <property type="entry name" value="Ig-like_dom"/>
</dbReference>
<evidence type="ECO:0000313" key="10">
    <source>
        <dbReference type="EMBL" id="KAK2186689.1"/>
    </source>
</evidence>
<sequence length="1417" mass="156386">MLYFSELLHAPEFTEVLKDTTVEVKQGVTLETKVTGRPEPEVKWFRDEKELQPTFKIKMSRDGDVCTLMMSGVTLKMSGEYKCVAVNSAGEATCAAKLSVVEKMEPPVFTQKPKNKDIKEGATAKFETKVQGKPLPRISWFKNGTIIEESDKVKLTCEERQTDVVASLLFEDCVIEDGGEIQVTATNPAGEVTCVAALTVQIKKEKPTFLKKPEDVEVVEQEDARFETTITAKPEATIEWGEKLLEPSEHIVYEKDGDNYALIIKGVELKEVGKYSVKATNEVGKIPKEVEEPEVVEVEVEKVETPVEPEPIAPEWVQVYEDLTLEERGSVELVVKATGQPEPQVTWFHKDVELQPTVKVNMVDEDDGVHRLTIASVTMTMAGEYKVVAKNVAGQVEHAATVTITELQVEPTGTAPEFTVSIQNCEVKEGKVASFSCRVIGEPTPELTWQLNGEPLAIEGRYTVVDRDGLQVLQVHNVLPSDTGVYKVTATNSLGDASCTANLTVEGTNQSGSYITVEEKRNITLTARVTGKPKPQIKWFRADTEMQPTFKIKMTQDGDVYTLQMSGVTLKMSAEYKCVAVNTVGEAVCAANVSVVEKMEGPVFTKKPANKNVKEGASVTFEATVKGKPLPEVTWFKAEEKIESSERVSVTCTEVKNQLELSLTLDKCVMDDAGEIRKEKAEFLKKPDNVEATEEEDVRFETTVSAIPEPTIEWYKGDTKLEPSDRVIYEKEGNNYALVLKNVNLTEAGTYTVKAIADLGTISADATLTVKAMKVELEEEVVEETEATFEMSVEVTTTEEEVPQEPETIAPEFVNVYEDQTIEEKSTVELRVTITGLPEPQVTWYCNDKQLFETLKVKLFTESGGVHILHMERTTQQMSGLYKVTAVNAAGQAEHAATVNITVKKVEEAPTEEAVAELVVEEEVEEVPEQVQPATVAPQFTQVFDDVTVEGGKPLELRVKVTGHPRPEVKIYRDDVELNYVVEDDDVYVVKTADVSVDLGGHYRVAAVNSAGQAEHVAVVTVTEPEKEEPLGAAPEFVVSLQPCHVKEGETAEFTCQVTGEPTPELTWQLNGEPLAIEGRYTVVERDGLHVLQVHNVLPSDASEYTVTAINNMGEASCTANMTVEEVPKDTAPEFTEQFTDTNVMVKKNLTLVAKVTGRPEPEVKWYRGDTELQPTFKIKMSRDGDVCTLTMSGVTLKMSGEYKCVAVNSAGEATCAANVSVVEKMEAPEFIQKPKNKDVKEGAKAKFEVKVKGKPLPQITWFRAEEKIETTNHLTLTTSEVQGQTVSSVVFDNCSLEDATDLKVLATNAAGEASLKKEKPEFLKKPEDVEVIVDDDVRFEATVTAKPEPTIEWGEKLLEPSEHIVYEKEGDNYALIIKGVELKEAGKYSVKATNEVGSLTAKAKLKVKGYPFHNFT</sequence>
<feature type="domain" description="Ig-like" evidence="9">
    <location>
        <begin position="314"/>
        <end position="403"/>
    </location>
</feature>
<gene>
    <name evidence="10" type="ORF">NP493_191g03035</name>
</gene>
<dbReference type="SMART" id="SM00408">
    <property type="entry name" value="IGc2"/>
    <property type="match status" value="12"/>
</dbReference>
<dbReference type="InterPro" id="IPR036179">
    <property type="entry name" value="Ig-like_dom_sf"/>
</dbReference>
<dbReference type="PANTHER" id="PTHR47633">
    <property type="entry name" value="IMMUNOGLOBULIN"/>
    <property type="match status" value="1"/>
</dbReference>
<proteinExistence type="inferred from homology"/>
<dbReference type="Proteomes" id="UP001209878">
    <property type="component" value="Unassembled WGS sequence"/>
</dbReference>
<dbReference type="EMBL" id="JAODUO010000192">
    <property type="protein sequence ID" value="KAK2186689.1"/>
    <property type="molecule type" value="Genomic_DNA"/>
</dbReference>
<evidence type="ECO:0000256" key="1">
    <source>
        <dbReference type="ARBA" id="ARBA00004496"/>
    </source>
</evidence>
<evidence type="ECO:0000313" key="11">
    <source>
        <dbReference type="Proteomes" id="UP001209878"/>
    </source>
</evidence>
<protein>
    <recommendedName>
        <fullName evidence="9">Ig-like domain-containing protein</fullName>
    </recommendedName>
</protein>
<comment type="subcellular location">
    <subcellularLocation>
        <location evidence="1">Cytoplasm</location>
    </subcellularLocation>
</comment>
<name>A0AAD9P1W1_RIDPI</name>
<keyword evidence="8" id="KW-0393">Immunoglobulin domain</keyword>
<evidence type="ECO:0000256" key="4">
    <source>
        <dbReference type="ARBA" id="ARBA00022737"/>
    </source>
</evidence>